<keyword evidence="5 10" id="KW-0378">Hydrolase</keyword>
<feature type="domain" description="GPI inositol-deacylase transmembrane" evidence="13">
    <location>
        <begin position="638"/>
        <end position="739"/>
    </location>
</feature>
<evidence type="ECO:0000256" key="9">
    <source>
        <dbReference type="ARBA" id="ARBA00023136"/>
    </source>
</evidence>
<evidence type="ECO:0000256" key="2">
    <source>
        <dbReference type="ARBA" id="ARBA00006931"/>
    </source>
</evidence>
<dbReference type="InterPro" id="IPR029058">
    <property type="entry name" value="AB_hydrolase_fold"/>
</dbReference>
<dbReference type="Pfam" id="PF07819">
    <property type="entry name" value="PGAP1"/>
    <property type="match status" value="1"/>
</dbReference>
<dbReference type="InterPro" id="IPR039529">
    <property type="entry name" value="PGAP1/BST1"/>
</dbReference>
<keyword evidence="8 10" id="KW-1133">Transmembrane helix</keyword>
<dbReference type="GO" id="GO:0005789">
    <property type="term" value="C:endoplasmic reticulum membrane"/>
    <property type="evidence" value="ECO:0007669"/>
    <property type="project" value="UniProtKB-SubCell"/>
</dbReference>
<reference evidence="14" key="1">
    <citation type="submission" date="2013-07" db="EMBL/GenBank/DDBJ databases">
        <title>The Genome Sequence of Cryptococcus bestiolae CBS10118.</title>
        <authorList>
            <consortium name="The Broad Institute Genome Sequencing Platform"/>
            <person name="Cuomo C."/>
            <person name="Litvintseva A."/>
            <person name="Chen Y."/>
            <person name="Heitman J."/>
            <person name="Sun S."/>
            <person name="Springer D."/>
            <person name="Dromer F."/>
            <person name="Young S.K."/>
            <person name="Zeng Q."/>
            <person name="Gargeya S."/>
            <person name="Fitzgerald M."/>
            <person name="Abouelleil A."/>
            <person name="Alvarado L."/>
            <person name="Berlin A.M."/>
            <person name="Chapman S.B."/>
            <person name="Dewar J."/>
            <person name="Goldberg J."/>
            <person name="Griggs A."/>
            <person name="Gujja S."/>
            <person name="Hansen M."/>
            <person name="Howarth C."/>
            <person name="Imamovic A."/>
            <person name="Larimer J."/>
            <person name="McCowan C."/>
            <person name="Murphy C."/>
            <person name="Pearson M."/>
            <person name="Priest M."/>
            <person name="Roberts A."/>
            <person name="Saif S."/>
            <person name="Shea T."/>
            <person name="Sykes S."/>
            <person name="Wortman J."/>
            <person name="Nusbaum C."/>
            <person name="Birren B."/>
        </authorList>
    </citation>
    <scope>NUCLEOTIDE SEQUENCE [LARGE SCALE GENOMIC DNA]</scope>
    <source>
        <strain evidence="14">CBS 10118</strain>
    </source>
</reference>
<evidence type="ECO:0000256" key="5">
    <source>
        <dbReference type="ARBA" id="ARBA00022801"/>
    </source>
</evidence>
<dbReference type="GO" id="GO:0006505">
    <property type="term" value="P:GPI anchor metabolic process"/>
    <property type="evidence" value="ECO:0007669"/>
    <property type="project" value="TreeGrafter"/>
</dbReference>
<dbReference type="STRING" id="1296100.A0A1B9G6S8"/>
<dbReference type="Gene3D" id="3.40.50.1820">
    <property type="entry name" value="alpha/beta hydrolase"/>
    <property type="match status" value="1"/>
</dbReference>
<comment type="subcellular location">
    <subcellularLocation>
        <location evidence="1">Endoplasmic reticulum membrane</location>
        <topology evidence="1">Multi-pass membrane protein</topology>
    </subcellularLocation>
</comment>
<keyword evidence="4 10" id="KW-0812">Transmembrane</keyword>
<sequence length="742" mass="82962">MSPNSASGKMHVNHKLAEQRSPPKSSSLLNTVKSRLVTLLSAFMGVLFTLLVYHCYQRDLKESGSWGCEMSWMSPSYHLLQWHDNPIPRYQVYHYREQGLDIDSTLAGHPVVFIPGNAGSYQQVRSIASSAARQYQEGSSGEQGIRRLDFFTIDFNEDFSAFSGRTLSTQAEFIKHSVRRILDEYDHLPAVEQPRQVTLLAHSMGGIAARLAVAERDIGEMVDMIITMSTPHITPPLTIEWDMERIYRTISHPVHPLLISLCGGISDTQVVSDSCALPSSLVSESDGFATFTTGIPGAWTGVDHQAMVWCHQVRWLIAKALIETAAASNRSSKLSIARRWFSGQSIMKPSQSNTYNVSVTSTNMTILAKPKRAYQQTTFTVKHCTDKCREIPFGHGDLPFPKYVDAPFPLPGEGVKPEETLLFVDVDLQTASGFLFVASESHEVVEAGSREVLEMRTSVWSDTVRRPSRTHTETAAGVRPILQHISVPAHHLKGATTESRSYPHLTSNPDIYLHSHIASLPFQSDQRNPHGMTIRIFQQPDCPLEELKMTVDPFGILAKIVTRYRMILLSWPLAWGIEQVGRRWLAGCCLALGIGNIVQFWFGTSLRLDTLLVGTTDLAFLPLVIIMALWTYALTCESTLFLMLFLIPFKATTLLVWGRSLWMNWKHPLSTDHNILYIGPAVLLVALCVRGNSPQKRDTVIQLCRFSLFCLSATAFLFGVRWTWILPPMAHAVLLTLAGVMI</sequence>
<comment type="similarity">
    <text evidence="2 10">Belongs to the GPI inositol-deacylase family.</text>
</comment>
<dbReference type="EC" id="3.1.-.-" evidence="10"/>
<evidence type="ECO:0000256" key="3">
    <source>
        <dbReference type="ARBA" id="ARBA00022448"/>
    </source>
</evidence>
<feature type="domain" description="GPI inositol-deacylase PGAP1-like alpha/beta" evidence="12">
    <location>
        <begin position="106"/>
        <end position="323"/>
    </location>
</feature>
<dbReference type="VEuPathDB" id="FungiDB:I302_04388"/>
<reference evidence="14" key="2">
    <citation type="submission" date="2014-01" db="EMBL/GenBank/DDBJ databases">
        <title>Evolution of pathogenesis and genome organization in the Tremellales.</title>
        <authorList>
            <person name="Cuomo C."/>
            <person name="Litvintseva A."/>
            <person name="Heitman J."/>
            <person name="Chen Y."/>
            <person name="Sun S."/>
            <person name="Springer D."/>
            <person name="Dromer F."/>
            <person name="Young S."/>
            <person name="Zeng Q."/>
            <person name="Chapman S."/>
            <person name="Gujja S."/>
            <person name="Saif S."/>
            <person name="Birren B."/>
        </authorList>
    </citation>
    <scope>NUCLEOTIDE SEQUENCE</scope>
    <source>
        <strain evidence="14">CBS 10118</strain>
    </source>
</reference>
<dbReference type="SUPFAM" id="SSF53474">
    <property type="entry name" value="alpha/beta-Hydrolases"/>
    <property type="match status" value="1"/>
</dbReference>
<feature type="transmembrane region" description="Helical" evidence="10">
    <location>
        <begin position="703"/>
        <end position="724"/>
    </location>
</feature>
<dbReference type="EMBL" id="KI894020">
    <property type="protein sequence ID" value="OCF26701.1"/>
    <property type="molecule type" value="Genomic_DNA"/>
</dbReference>
<proteinExistence type="inferred from homology"/>
<evidence type="ECO:0000313" key="14">
    <source>
        <dbReference type="EMBL" id="OCF26701.1"/>
    </source>
</evidence>
<accession>A0A1B9G6S8</accession>
<dbReference type="PANTHER" id="PTHR15495:SF7">
    <property type="entry name" value="GPI INOSITOL-DEACYLASE"/>
    <property type="match status" value="1"/>
</dbReference>
<evidence type="ECO:0000256" key="4">
    <source>
        <dbReference type="ARBA" id="ARBA00022692"/>
    </source>
</evidence>
<comment type="function">
    <text evidence="10">Involved in inositol deacylation of GPI-anchored proteins which plays important roles in the quality control and ER-associated degradation of GPI-anchored proteins.</text>
</comment>
<name>A0A1B9G6S8_9TREE</name>
<dbReference type="PANTHER" id="PTHR15495">
    <property type="entry name" value="NEGATIVE REGULATOR OF VESICLE FORMATION-RELATED"/>
    <property type="match status" value="1"/>
</dbReference>
<dbReference type="AlphaFoldDB" id="A0A1B9G6S8"/>
<feature type="region of interest" description="Disordered" evidence="11">
    <location>
        <begin position="1"/>
        <end position="26"/>
    </location>
</feature>
<dbReference type="InterPro" id="IPR012908">
    <property type="entry name" value="PGAP1-ab_dom-like"/>
</dbReference>
<keyword evidence="3 10" id="KW-0813">Transport</keyword>
<evidence type="ECO:0000256" key="7">
    <source>
        <dbReference type="ARBA" id="ARBA00022927"/>
    </source>
</evidence>
<evidence type="ECO:0000256" key="6">
    <source>
        <dbReference type="ARBA" id="ARBA00022824"/>
    </source>
</evidence>
<keyword evidence="9 10" id="KW-0472">Membrane</keyword>
<keyword evidence="6 10" id="KW-0256">Endoplasmic reticulum</keyword>
<evidence type="ECO:0000256" key="10">
    <source>
        <dbReference type="RuleBase" id="RU365011"/>
    </source>
</evidence>
<dbReference type="Pfam" id="PF25140">
    <property type="entry name" value="PGAP1_TMD"/>
    <property type="match status" value="1"/>
</dbReference>
<evidence type="ECO:0000256" key="11">
    <source>
        <dbReference type="SAM" id="MobiDB-lite"/>
    </source>
</evidence>
<gene>
    <name evidence="14" type="ORF">I302_04388</name>
</gene>
<evidence type="ECO:0000259" key="13">
    <source>
        <dbReference type="Pfam" id="PF25140"/>
    </source>
</evidence>
<feature type="transmembrane region" description="Helical" evidence="10">
    <location>
        <begin position="36"/>
        <end position="56"/>
    </location>
</feature>
<organism evidence="14">
    <name type="scientific">Kwoniella bestiolae CBS 10118</name>
    <dbReference type="NCBI Taxonomy" id="1296100"/>
    <lineage>
        <taxon>Eukaryota</taxon>
        <taxon>Fungi</taxon>
        <taxon>Dikarya</taxon>
        <taxon>Basidiomycota</taxon>
        <taxon>Agaricomycotina</taxon>
        <taxon>Tremellomycetes</taxon>
        <taxon>Tremellales</taxon>
        <taxon>Cryptococcaceae</taxon>
        <taxon>Kwoniella</taxon>
    </lineage>
</organism>
<keyword evidence="7 10" id="KW-0653">Protein transport</keyword>
<feature type="transmembrane region" description="Helical" evidence="10">
    <location>
        <begin position="674"/>
        <end position="691"/>
    </location>
</feature>
<dbReference type="GO" id="GO:0015031">
    <property type="term" value="P:protein transport"/>
    <property type="evidence" value="ECO:0007669"/>
    <property type="project" value="UniProtKB-KW"/>
</dbReference>
<dbReference type="OrthoDB" id="348976at2759"/>
<feature type="transmembrane region" description="Helical" evidence="10">
    <location>
        <begin position="610"/>
        <end position="633"/>
    </location>
</feature>
<dbReference type="GO" id="GO:0006888">
    <property type="term" value="P:endoplasmic reticulum to Golgi vesicle-mediated transport"/>
    <property type="evidence" value="ECO:0007669"/>
    <property type="project" value="TreeGrafter"/>
</dbReference>
<dbReference type="InterPro" id="IPR056824">
    <property type="entry name" value="PGAP1_TMD"/>
</dbReference>
<feature type="transmembrane region" description="Helical" evidence="10">
    <location>
        <begin position="640"/>
        <end position="662"/>
    </location>
</feature>
<evidence type="ECO:0000259" key="12">
    <source>
        <dbReference type="Pfam" id="PF07819"/>
    </source>
</evidence>
<evidence type="ECO:0000256" key="8">
    <source>
        <dbReference type="ARBA" id="ARBA00022989"/>
    </source>
</evidence>
<feature type="transmembrane region" description="Helical" evidence="10">
    <location>
        <begin position="584"/>
        <end position="604"/>
    </location>
</feature>
<evidence type="ECO:0000256" key="1">
    <source>
        <dbReference type="ARBA" id="ARBA00004477"/>
    </source>
</evidence>
<dbReference type="GO" id="GO:0050185">
    <property type="term" value="F:phosphatidylinositol deacylase activity"/>
    <property type="evidence" value="ECO:0007669"/>
    <property type="project" value="TreeGrafter"/>
</dbReference>
<protein>
    <recommendedName>
        <fullName evidence="10">GPI inositol-deacylase</fullName>
        <ecNumber evidence="10">3.1.-.-</ecNumber>
    </recommendedName>
</protein>